<feature type="compositionally biased region" description="Polar residues" evidence="1">
    <location>
        <begin position="217"/>
        <end position="228"/>
    </location>
</feature>
<dbReference type="Pfam" id="PF22893">
    <property type="entry name" value="ULD_2"/>
    <property type="match status" value="2"/>
</dbReference>
<dbReference type="InterPro" id="IPR054464">
    <property type="entry name" value="ULD_fung"/>
</dbReference>
<gene>
    <name evidence="4" type="ORF">VMCG_00771</name>
</gene>
<dbReference type="OrthoDB" id="3045089at2759"/>
<feature type="domain" description="Ubiquitin-like" evidence="3">
    <location>
        <begin position="231"/>
        <end position="313"/>
    </location>
</feature>
<evidence type="ECO:0000256" key="1">
    <source>
        <dbReference type="SAM" id="MobiDB-lite"/>
    </source>
</evidence>
<feature type="region of interest" description="Disordered" evidence="1">
    <location>
        <begin position="462"/>
        <end position="537"/>
    </location>
</feature>
<feature type="compositionally biased region" description="Acidic residues" evidence="1">
    <location>
        <begin position="521"/>
        <end position="533"/>
    </location>
</feature>
<proteinExistence type="predicted"/>
<feature type="domain" description="Azaphilone pigments biosynthesis cluster protein L N-terminal" evidence="2">
    <location>
        <begin position="1"/>
        <end position="176"/>
    </location>
</feature>
<comment type="caution">
    <text evidence="4">The sequence shown here is derived from an EMBL/GenBank/DDBJ whole genome shotgun (WGS) entry which is preliminary data.</text>
</comment>
<reference evidence="4 5" key="1">
    <citation type="submission" date="2015-09" db="EMBL/GenBank/DDBJ databases">
        <title>Host preference determinants of Valsa canker pathogens revealed by comparative genomics.</title>
        <authorList>
            <person name="Yin Z."/>
            <person name="Huang L."/>
        </authorList>
    </citation>
    <scope>NUCLEOTIDE SEQUENCE [LARGE SCALE GENOMIC DNA]</scope>
    <source>
        <strain evidence="4 5">03-1</strain>
    </source>
</reference>
<dbReference type="Proteomes" id="UP000283895">
    <property type="component" value="Unassembled WGS sequence"/>
</dbReference>
<dbReference type="Pfam" id="PF17111">
    <property type="entry name" value="PigL_N"/>
    <property type="match status" value="1"/>
</dbReference>
<organism evidence="4 5">
    <name type="scientific">Cytospora schulzeri</name>
    <dbReference type="NCBI Taxonomy" id="448051"/>
    <lineage>
        <taxon>Eukaryota</taxon>
        <taxon>Fungi</taxon>
        <taxon>Dikarya</taxon>
        <taxon>Ascomycota</taxon>
        <taxon>Pezizomycotina</taxon>
        <taxon>Sordariomycetes</taxon>
        <taxon>Sordariomycetidae</taxon>
        <taxon>Diaporthales</taxon>
        <taxon>Cytosporaceae</taxon>
        <taxon>Cytospora</taxon>
    </lineage>
</organism>
<protein>
    <submittedName>
        <fullName evidence="4">Uncharacterized protein</fullName>
    </submittedName>
</protein>
<evidence type="ECO:0000259" key="3">
    <source>
        <dbReference type="Pfam" id="PF22893"/>
    </source>
</evidence>
<dbReference type="STRING" id="356882.A0A423X929"/>
<dbReference type="InterPro" id="IPR031348">
    <property type="entry name" value="PigL_N"/>
</dbReference>
<feature type="compositionally biased region" description="Basic and acidic residues" evidence="1">
    <location>
        <begin position="307"/>
        <end position="316"/>
    </location>
</feature>
<name>A0A423X929_9PEZI</name>
<feature type="compositionally biased region" description="Low complexity" evidence="1">
    <location>
        <begin position="469"/>
        <end position="479"/>
    </location>
</feature>
<feature type="region of interest" description="Disordered" evidence="1">
    <location>
        <begin position="211"/>
        <end position="231"/>
    </location>
</feature>
<accession>A0A423X929</accession>
<evidence type="ECO:0000259" key="2">
    <source>
        <dbReference type="Pfam" id="PF17111"/>
    </source>
</evidence>
<dbReference type="EMBL" id="LKEA01000001">
    <property type="protein sequence ID" value="ROW12451.1"/>
    <property type="molecule type" value="Genomic_DNA"/>
</dbReference>
<evidence type="ECO:0000313" key="4">
    <source>
        <dbReference type="EMBL" id="ROW12451.1"/>
    </source>
</evidence>
<evidence type="ECO:0000313" key="5">
    <source>
        <dbReference type="Proteomes" id="UP000283895"/>
    </source>
</evidence>
<dbReference type="AlphaFoldDB" id="A0A423X929"/>
<feature type="region of interest" description="Disordered" evidence="1">
    <location>
        <begin position="307"/>
        <end position="363"/>
    </location>
</feature>
<feature type="domain" description="Ubiquitin-like" evidence="3">
    <location>
        <begin position="368"/>
        <end position="449"/>
    </location>
</feature>
<keyword evidence="5" id="KW-1185">Reference proteome</keyword>
<feature type="compositionally biased region" description="Basic and acidic residues" evidence="1">
    <location>
        <begin position="339"/>
        <end position="355"/>
    </location>
</feature>
<sequence length="588" mass="65413">MEAIGAASSILAIVQIAGKVSIAATSFMRDVKDARREMIQVIKDLSTLSAILEIISGDLKDNAPSTGILQSLHKQMFNIASSCSAVLLEIGEVIGPGRSRLGWATSGRTQVKKLRESLENHMSSLDIALDMLSMVILREIKDDTTQILGDTTAIRQDTSNILDKLDQIQQKLSAGSGADGPPSRVMLDRYLDELRNDAETVLSSIDYQQDTYEDDSLQPQPEISTSTPLSPPVLFSDSRNRVFQVPFEACRTWKEIEEIIKQSYSDDADDADIEGIEERRYNLVASDGQIILPKLWEKHVSPGMKVKLERWQKPRQDSTTNAAKEGEDEGKVPVLSEDAINKDHSSPLQRPHQDEASNAAKEVNDGREATILFKDALEREHSFPWHLARSWPWMEAAIEEAFVHEGDIGDRVQRGRYFLYGPDKRRILHWTWEKYVEPGISIVMRMRPMSQVLGLPHPWPQQMRAEAASPGGPSTPSSSDGRRKLDEALEAPVSGDHSGRPGGSDYGRGIASPSTEGFPAELDDEPGQDEEPVNESSRNIRLSRIWRQSAIFSPLPSPDLPPTPPLLEGDDYVQEADFLDVFELFPIS</sequence>